<keyword evidence="1" id="KW-0472">Membrane</keyword>
<organism evidence="2">
    <name type="scientific">uncultured marine group II/III euryarchaeote KM3_158_C07</name>
    <dbReference type="NCBI Taxonomy" id="1457906"/>
    <lineage>
        <taxon>Archaea</taxon>
        <taxon>Methanobacteriati</taxon>
        <taxon>Methanobacteriota</taxon>
        <taxon>environmental samples</taxon>
    </lineage>
</organism>
<protein>
    <submittedName>
        <fullName evidence="2">Uncharacterized protein</fullName>
    </submittedName>
</protein>
<accession>A0A075GHJ3</accession>
<name>A0A075GHJ3_9EURY</name>
<reference evidence="2" key="1">
    <citation type="journal article" date="2014" name="Genome Biol. Evol.">
        <title>Pangenome evidence for extensive interdomain horizontal transfer affecting lineage core and shell genes in uncultured planktonic thaumarchaeota and euryarchaeota.</title>
        <authorList>
            <person name="Deschamps P."/>
            <person name="Zivanovic Y."/>
            <person name="Moreira D."/>
            <person name="Rodriguez-Valera F."/>
            <person name="Lopez-Garcia P."/>
        </authorList>
    </citation>
    <scope>NUCLEOTIDE SEQUENCE</scope>
</reference>
<feature type="transmembrane region" description="Helical" evidence="1">
    <location>
        <begin position="496"/>
        <end position="514"/>
    </location>
</feature>
<keyword evidence="1" id="KW-1133">Transmembrane helix</keyword>
<dbReference type="AlphaFoldDB" id="A0A075GHJ3"/>
<proteinExistence type="predicted"/>
<evidence type="ECO:0000256" key="1">
    <source>
        <dbReference type="SAM" id="Phobius"/>
    </source>
</evidence>
<dbReference type="EMBL" id="KF900656">
    <property type="protein sequence ID" value="AIF02655.1"/>
    <property type="molecule type" value="Genomic_DNA"/>
</dbReference>
<sequence>MYAVVYSLNSSNNYDSDTDCFQMTASPPVNNTLSVEVNAYGSVGTTATSTLHAWNATVGETHWVNQSLTDINGNVLDNSGFYWTANQSNMSWSYSWSGLLPGNYCVQGHAVSLNSSNADYDSDCFQITSPPTPPSIFVYAAANSVPNSASGIISASSGQASTLYNVNWTLYYSSGSLIDYGMMPYYGGGVNTSWSLNWTGLLPGFYCLEANIFLNISLIDSDSQCFTIQNVPITGTINVSLPSYTYIENDSFVMAIYAGSLIPSEHYTVTWNLIDQNVVIPTYSGSYNFSGMTYDYSAQTFSGLSHGSYWIGADLWDSSGNLVDSHNFTFIVAPAAISGCTDPLATNFNINATVDDGSCVYPPPPSNTPPVCSINIGSINSNSTTLSYSHQLQLPAGNHYIITSCIDLDGDAMMLTMTNSSASLTASGTGNVSVGMWVNVPTNFTGSMTISVSWTDGNYLSSSILDIQILGGSTGGNSSGNSGGSGSSGGSGGGSLPGFTGLLTVASLAGIAILRPKRRN</sequence>
<keyword evidence="1" id="KW-0812">Transmembrane</keyword>
<evidence type="ECO:0000313" key="2">
    <source>
        <dbReference type="EMBL" id="AIF02655.1"/>
    </source>
</evidence>